<dbReference type="Gene3D" id="3.40.30.10">
    <property type="entry name" value="Glutaredoxin"/>
    <property type="match status" value="2"/>
</dbReference>
<evidence type="ECO:0000259" key="9">
    <source>
        <dbReference type="PROSITE" id="PS51352"/>
    </source>
</evidence>
<dbReference type="Proteomes" id="UP000034164">
    <property type="component" value="Unassembled WGS sequence"/>
</dbReference>
<keyword evidence="5" id="KW-0413">Isomerase</keyword>
<comment type="caution">
    <text evidence="10">The sequence shown here is derived from an EMBL/GenBank/DDBJ whole genome shotgun (WGS) entry which is preliminary data.</text>
</comment>
<dbReference type="AlphaFoldDB" id="A0A0G2HQ07"/>
<dbReference type="PANTHER" id="PTHR45815:SF3">
    <property type="entry name" value="PROTEIN DISULFIDE-ISOMERASE A6"/>
    <property type="match status" value="1"/>
</dbReference>
<gene>
    <name evidence="10" type="ORF">EMCG_05099</name>
</gene>
<evidence type="ECO:0000313" key="11">
    <source>
        <dbReference type="Proteomes" id="UP000034164"/>
    </source>
</evidence>
<accession>A0A0G2HQ07</accession>
<evidence type="ECO:0000256" key="6">
    <source>
        <dbReference type="ARBA" id="ARBA00023284"/>
    </source>
</evidence>
<feature type="region of interest" description="Disordered" evidence="7">
    <location>
        <begin position="252"/>
        <end position="308"/>
    </location>
</feature>
<sequence length="495" mass="53675">MFKKSSAILLIAAFLEALPVNADGLYTKSSPVLQVDGSNYDRLIARSNYASVTCYLIICAYSRFYAPWCGHCQSLKPAYEKVAKNLEGLAKVAAVNCDDDSNKQFCGQMGVQGFPTLKVITPSKQPGKPRVEDYKGARTAKAIVDYVVDKIPNHIKRVTDKDLDGWLKEANDTAKAILFTEKGTTSALLRSLAIDYLGSISIAQIRNKETSAVETFGITKFPTLVLLPGGAKEAISYDGEMKKQPMSEFLSQAAKPNPDPAPTKSKKSSKSSKSTTSTISKDDGDATATSQAAESSEPSSTAASSATPKARPLPILFSDSKLREACLAPKTGTCVLAIVTMPEKPSPDSKPSAPVLQALGNLAEISHKHSLRKGHLFPFYSLPDSLKDVGTLKSKLGLKRDVDVDIIALNAKRGWWRRYDAGENGDYSIAKLEAWIDAIRLGEGTKNKLPEGTIPDQQEEVKEPEKQPEKEPKKKAEKKPEQKSAEEGPTGHSEL</sequence>
<dbReference type="GO" id="GO:0003756">
    <property type="term" value="F:protein disulfide isomerase activity"/>
    <property type="evidence" value="ECO:0007669"/>
    <property type="project" value="UniProtKB-EC"/>
</dbReference>
<evidence type="ECO:0000256" key="4">
    <source>
        <dbReference type="ARBA" id="ARBA00023157"/>
    </source>
</evidence>
<feature type="compositionally biased region" description="Low complexity" evidence="7">
    <location>
        <begin position="286"/>
        <end position="308"/>
    </location>
</feature>
<evidence type="ECO:0000256" key="5">
    <source>
        <dbReference type="ARBA" id="ARBA00023235"/>
    </source>
</evidence>
<dbReference type="GO" id="GO:0005788">
    <property type="term" value="C:endoplasmic reticulum lumen"/>
    <property type="evidence" value="ECO:0007669"/>
    <property type="project" value="UniProtKB-SubCell"/>
</dbReference>
<dbReference type="Pfam" id="PF00085">
    <property type="entry name" value="Thioredoxin"/>
    <property type="match status" value="1"/>
</dbReference>
<dbReference type="EC" id="5.3.4.1" evidence="3"/>
<evidence type="ECO:0000256" key="3">
    <source>
        <dbReference type="ARBA" id="ARBA00012723"/>
    </source>
</evidence>
<dbReference type="GO" id="GO:0015035">
    <property type="term" value="F:protein-disulfide reductase activity"/>
    <property type="evidence" value="ECO:0007669"/>
    <property type="project" value="TreeGrafter"/>
</dbReference>
<evidence type="ECO:0000256" key="8">
    <source>
        <dbReference type="SAM" id="SignalP"/>
    </source>
</evidence>
<keyword evidence="4" id="KW-1015">Disulfide bond</keyword>
<dbReference type="VEuPathDB" id="FungiDB:EMCG_05099"/>
<feature type="region of interest" description="Disordered" evidence="7">
    <location>
        <begin position="445"/>
        <end position="495"/>
    </location>
</feature>
<reference evidence="11" key="1">
    <citation type="journal article" date="2015" name="PLoS Genet.">
        <title>The dynamic genome and transcriptome of the human fungal pathogen Blastomyces and close relative Emmonsia.</title>
        <authorList>
            <person name="Munoz J.F."/>
            <person name="Gauthier G.M."/>
            <person name="Desjardins C.A."/>
            <person name="Gallo J.E."/>
            <person name="Holder J."/>
            <person name="Sullivan T.D."/>
            <person name="Marty A.J."/>
            <person name="Carmen J.C."/>
            <person name="Chen Z."/>
            <person name="Ding L."/>
            <person name="Gujja S."/>
            <person name="Magrini V."/>
            <person name="Misas E."/>
            <person name="Mitreva M."/>
            <person name="Priest M."/>
            <person name="Saif S."/>
            <person name="Whiston E.A."/>
            <person name="Young S."/>
            <person name="Zeng Q."/>
            <person name="Goldman W.E."/>
            <person name="Mardis E.R."/>
            <person name="Taylor J.W."/>
            <person name="McEwen J.G."/>
            <person name="Clay O.K."/>
            <person name="Klein B.S."/>
            <person name="Cuomo C.A."/>
        </authorList>
    </citation>
    <scope>NUCLEOTIDE SEQUENCE [LARGE SCALE GENOMIC DNA]</scope>
    <source>
        <strain evidence="11">UAMH 3008</strain>
    </source>
</reference>
<dbReference type="InterPro" id="IPR057305">
    <property type="entry name" value="Thioredox_PDIA6_C"/>
</dbReference>
<dbReference type="CDD" id="cd03002">
    <property type="entry name" value="PDI_a_MPD1_like"/>
    <property type="match status" value="1"/>
</dbReference>
<evidence type="ECO:0000256" key="7">
    <source>
        <dbReference type="SAM" id="MobiDB-lite"/>
    </source>
</evidence>
<dbReference type="PROSITE" id="PS51352">
    <property type="entry name" value="THIOREDOXIN_2"/>
    <property type="match status" value="1"/>
</dbReference>
<dbReference type="InterPro" id="IPR036249">
    <property type="entry name" value="Thioredoxin-like_sf"/>
</dbReference>
<dbReference type="EMBL" id="LCZI01001578">
    <property type="protein sequence ID" value="KKZ60177.1"/>
    <property type="molecule type" value="Genomic_DNA"/>
</dbReference>
<proteinExistence type="predicted"/>
<dbReference type="PANTHER" id="PTHR45815">
    <property type="entry name" value="PROTEIN DISULFIDE-ISOMERASE A6"/>
    <property type="match status" value="1"/>
</dbReference>
<feature type="signal peptide" evidence="8">
    <location>
        <begin position="1"/>
        <end position="22"/>
    </location>
</feature>
<feature type="compositionally biased region" description="Basic and acidic residues" evidence="7">
    <location>
        <begin position="459"/>
        <end position="486"/>
    </location>
</feature>
<evidence type="ECO:0000256" key="1">
    <source>
        <dbReference type="ARBA" id="ARBA00001182"/>
    </source>
</evidence>
<dbReference type="Pfam" id="PF24541">
    <property type="entry name" value="Thioredox_PDIA6_C"/>
    <property type="match status" value="1"/>
</dbReference>
<dbReference type="OrthoDB" id="10264505at2759"/>
<feature type="chain" id="PRO_5002545023" description="protein disulfide-isomerase" evidence="8">
    <location>
        <begin position="23"/>
        <end position="495"/>
    </location>
</feature>
<comment type="subcellular location">
    <subcellularLocation>
        <location evidence="2">Endoplasmic reticulum lumen</location>
    </subcellularLocation>
</comment>
<comment type="catalytic activity">
    <reaction evidence="1">
        <text>Catalyzes the rearrangement of -S-S- bonds in proteins.</text>
        <dbReference type="EC" id="5.3.4.1"/>
    </reaction>
</comment>
<evidence type="ECO:0000256" key="2">
    <source>
        <dbReference type="ARBA" id="ARBA00004319"/>
    </source>
</evidence>
<name>A0A0G2HQ07_9EURO</name>
<dbReference type="InterPro" id="IPR013766">
    <property type="entry name" value="Thioredoxin_domain"/>
</dbReference>
<dbReference type="SUPFAM" id="SSF52833">
    <property type="entry name" value="Thioredoxin-like"/>
    <property type="match status" value="2"/>
</dbReference>
<protein>
    <recommendedName>
        <fullName evidence="3">protein disulfide-isomerase</fullName>
        <ecNumber evidence="3">5.3.4.1</ecNumber>
    </recommendedName>
</protein>
<keyword evidence="6" id="KW-0676">Redox-active center</keyword>
<evidence type="ECO:0000313" key="10">
    <source>
        <dbReference type="EMBL" id="KKZ60177.1"/>
    </source>
</evidence>
<dbReference type="GO" id="GO:0034976">
    <property type="term" value="P:response to endoplasmic reticulum stress"/>
    <property type="evidence" value="ECO:0007669"/>
    <property type="project" value="TreeGrafter"/>
</dbReference>
<feature type="domain" description="Thioredoxin" evidence="9">
    <location>
        <begin position="6"/>
        <end position="153"/>
    </location>
</feature>
<organism evidence="10 11">
    <name type="scientific">[Emmonsia] crescens</name>
    <dbReference type="NCBI Taxonomy" id="73230"/>
    <lineage>
        <taxon>Eukaryota</taxon>
        <taxon>Fungi</taxon>
        <taxon>Dikarya</taxon>
        <taxon>Ascomycota</taxon>
        <taxon>Pezizomycotina</taxon>
        <taxon>Eurotiomycetes</taxon>
        <taxon>Eurotiomycetidae</taxon>
        <taxon>Onygenales</taxon>
        <taxon>Ajellomycetaceae</taxon>
        <taxon>Emergomyces</taxon>
    </lineage>
</organism>
<keyword evidence="8" id="KW-0732">Signal</keyword>